<dbReference type="InterPro" id="IPR036291">
    <property type="entry name" value="NAD(P)-bd_dom_sf"/>
</dbReference>
<evidence type="ECO:0000256" key="1">
    <source>
        <dbReference type="ARBA" id="ARBA00006484"/>
    </source>
</evidence>
<dbReference type="EMBL" id="KV419397">
    <property type="protein sequence ID" value="KZS97232.1"/>
    <property type="molecule type" value="Genomic_DNA"/>
</dbReference>
<dbReference type="PANTHER" id="PTHR44169">
    <property type="entry name" value="NADPH-DEPENDENT 1-ACYLDIHYDROXYACETONE PHOSPHATE REDUCTASE"/>
    <property type="match status" value="1"/>
</dbReference>
<dbReference type="InterPro" id="IPR002347">
    <property type="entry name" value="SDR_fam"/>
</dbReference>
<dbReference type="InterPro" id="IPR020904">
    <property type="entry name" value="Sc_DH/Rdtase_CS"/>
</dbReference>
<dbReference type="OrthoDB" id="2102561at2759"/>
<dbReference type="GO" id="GO:0000140">
    <property type="term" value="F:acylglycerone-phosphate reductase (NADP+) activity"/>
    <property type="evidence" value="ECO:0007669"/>
    <property type="project" value="TreeGrafter"/>
</dbReference>
<keyword evidence="3" id="KW-0560">Oxidoreductase</keyword>
<comment type="similarity">
    <text evidence="1 4">Belongs to the short-chain dehydrogenases/reductases (SDR) family.</text>
</comment>
<evidence type="ECO:0000313" key="6">
    <source>
        <dbReference type="Proteomes" id="UP000076722"/>
    </source>
</evidence>
<dbReference type="GO" id="GO:0006654">
    <property type="term" value="P:phosphatidic acid biosynthetic process"/>
    <property type="evidence" value="ECO:0007669"/>
    <property type="project" value="TreeGrafter"/>
</dbReference>
<dbReference type="PANTHER" id="PTHR44169:SF6">
    <property type="entry name" value="NADPH-DEPENDENT 1-ACYLDIHYDROXYACETONE PHOSPHATE REDUCTASE"/>
    <property type="match status" value="1"/>
</dbReference>
<gene>
    <name evidence="5" type="ORF">SISNIDRAFT_482164</name>
</gene>
<dbReference type="PRINTS" id="PR00080">
    <property type="entry name" value="SDRFAMILY"/>
</dbReference>
<keyword evidence="6" id="KW-1185">Reference proteome</keyword>
<protein>
    <submittedName>
        <fullName evidence="5">NAD-P-binding protein</fullName>
    </submittedName>
</protein>
<reference evidence="5 6" key="1">
    <citation type="journal article" date="2016" name="Mol. Biol. Evol.">
        <title>Comparative Genomics of Early-Diverging Mushroom-Forming Fungi Provides Insights into the Origins of Lignocellulose Decay Capabilities.</title>
        <authorList>
            <person name="Nagy L.G."/>
            <person name="Riley R."/>
            <person name="Tritt A."/>
            <person name="Adam C."/>
            <person name="Daum C."/>
            <person name="Floudas D."/>
            <person name="Sun H."/>
            <person name="Yadav J.S."/>
            <person name="Pangilinan J."/>
            <person name="Larsson K.H."/>
            <person name="Matsuura K."/>
            <person name="Barry K."/>
            <person name="Labutti K."/>
            <person name="Kuo R."/>
            <person name="Ohm R.A."/>
            <person name="Bhattacharya S.S."/>
            <person name="Shirouzu T."/>
            <person name="Yoshinaga Y."/>
            <person name="Martin F.M."/>
            <person name="Grigoriev I.V."/>
            <person name="Hibbett D.S."/>
        </authorList>
    </citation>
    <scope>NUCLEOTIDE SEQUENCE [LARGE SCALE GENOMIC DNA]</scope>
    <source>
        <strain evidence="5 6">HHB9708</strain>
    </source>
</reference>
<evidence type="ECO:0000256" key="2">
    <source>
        <dbReference type="ARBA" id="ARBA00022857"/>
    </source>
</evidence>
<name>A0A164YU45_9AGAM</name>
<dbReference type="Gene3D" id="3.40.50.720">
    <property type="entry name" value="NAD(P)-binding Rossmann-like Domain"/>
    <property type="match status" value="1"/>
</dbReference>
<dbReference type="SUPFAM" id="SSF51735">
    <property type="entry name" value="NAD(P)-binding Rossmann-fold domains"/>
    <property type="match status" value="1"/>
</dbReference>
<evidence type="ECO:0000313" key="5">
    <source>
        <dbReference type="EMBL" id="KZS97232.1"/>
    </source>
</evidence>
<organism evidence="5 6">
    <name type="scientific">Sistotremastrum niveocremeum HHB9708</name>
    <dbReference type="NCBI Taxonomy" id="1314777"/>
    <lineage>
        <taxon>Eukaryota</taxon>
        <taxon>Fungi</taxon>
        <taxon>Dikarya</taxon>
        <taxon>Basidiomycota</taxon>
        <taxon>Agaricomycotina</taxon>
        <taxon>Agaricomycetes</taxon>
        <taxon>Sistotremastrales</taxon>
        <taxon>Sistotremastraceae</taxon>
        <taxon>Sertulicium</taxon>
        <taxon>Sertulicium niveocremeum</taxon>
    </lineage>
</organism>
<dbReference type="PRINTS" id="PR00081">
    <property type="entry name" value="GDHRDH"/>
</dbReference>
<dbReference type="STRING" id="1314777.A0A164YU45"/>
<evidence type="ECO:0000256" key="4">
    <source>
        <dbReference type="RuleBase" id="RU000363"/>
    </source>
</evidence>
<dbReference type="AlphaFoldDB" id="A0A164YU45"/>
<dbReference type="GO" id="GO:0019433">
    <property type="term" value="P:triglyceride catabolic process"/>
    <property type="evidence" value="ECO:0007669"/>
    <property type="project" value="TreeGrafter"/>
</dbReference>
<dbReference type="Proteomes" id="UP000076722">
    <property type="component" value="Unassembled WGS sequence"/>
</dbReference>
<dbReference type="Pfam" id="PF00106">
    <property type="entry name" value="adh_short"/>
    <property type="match status" value="1"/>
</dbReference>
<accession>A0A164YU45</accession>
<dbReference type="GO" id="GO:0005811">
    <property type="term" value="C:lipid droplet"/>
    <property type="evidence" value="ECO:0007669"/>
    <property type="project" value="TreeGrafter"/>
</dbReference>
<dbReference type="GO" id="GO:0005783">
    <property type="term" value="C:endoplasmic reticulum"/>
    <property type="evidence" value="ECO:0007669"/>
    <property type="project" value="TreeGrafter"/>
</dbReference>
<sequence>MRRCSEGGIGYELAIAYHARGIRVFATARRLDAMIKLAELGIETFSLDVTNKESIQAVKTKISGLTGGRLDILVNNAGQGYSMPTADYDMDAVQRLVDTNFVAVIAMCTEFTPLLAASGNGKIINMSSIASIIPQPFSAAYNATKAALNAFGNTLRLELQPFNIDVITIIAGAVKTKIFAKSECKLPSTTLYELMRGYFDRAEHLNFELQAMPADVFARDVVAKTLNSPSAWVWSGSFVWVAWMTHFVLPRWVSEYMFSSLYGLTEFNKNLSQIDKDE</sequence>
<dbReference type="GO" id="GO:0004806">
    <property type="term" value="F:triacylglycerol lipase activity"/>
    <property type="evidence" value="ECO:0007669"/>
    <property type="project" value="TreeGrafter"/>
</dbReference>
<dbReference type="PROSITE" id="PS00061">
    <property type="entry name" value="ADH_SHORT"/>
    <property type="match status" value="1"/>
</dbReference>
<proteinExistence type="inferred from homology"/>
<keyword evidence="2" id="KW-0521">NADP</keyword>
<evidence type="ECO:0000256" key="3">
    <source>
        <dbReference type="ARBA" id="ARBA00023002"/>
    </source>
</evidence>